<organism evidence="2 3">
    <name type="scientific">Gilliamella apicola</name>
    <dbReference type="NCBI Taxonomy" id="1196095"/>
    <lineage>
        <taxon>Bacteria</taxon>
        <taxon>Pseudomonadati</taxon>
        <taxon>Pseudomonadota</taxon>
        <taxon>Gammaproteobacteria</taxon>
        <taxon>Orbales</taxon>
        <taxon>Orbaceae</taxon>
        <taxon>Gilliamella</taxon>
    </lineage>
</organism>
<evidence type="ECO:0000256" key="1">
    <source>
        <dbReference type="SAM" id="Phobius"/>
    </source>
</evidence>
<protein>
    <submittedName>
        <fullName evidence="2">Uncharacterized protein</fullName>
    </submittedName>
</protein>
<comment type="caution">
    <text evidence="2">The sequence shown here is derived from an EMBL/GenBank/DDBJ whole genome shotgun (WGS) entry which is preliminary data.</text>
</comment>
<sequence length="113" mass="13795">MVTFFYILLFLIELFLLGITIPYSDCTPTHYRRIKSLKRLLWVTRIIYFFLFSILFLCSLYQEKIIESFPEYKPLIILLFFIFFFFNPAIAFICLLINKIKGKKRKKKRKFIN</sequence>
<feature type="transmembrane region" description="Helical" evidence="1">
    <location>
        <begin position="74"/>
        <end position="98"/>
    </location>
</feature>
<gene>
    <name evidence="2" type="ORF">DKK79_03455</name>
</gene>
<reference evidence="2 3" key="1">
    <citation type="submission" date="2018-05" db="EMBL/GenBank/DDBJ databases">
        <title>Reference genomes for bee gut microbiota database.</title>
        <authorList>
            <person name="Ellegaard K.M."/>
        </authorList>
    </citation>
    <scope>NUCLEOTIDE SEQUENCE [LARGE SCALE GENOMIC DNA]</scope>
    <source>
        <strain evidence="2 3">ESL0177</strain>
    </source>
</reference>
<name>A0A2V4DZS4_9GAMM</name>
<accession>A0A2V4DZS4</accession>
<proteinExistence type="predicted"/>
<evidence type="ECO:0000313" key="2">
    <source>
        <dbReference type="EMBL" id="PXZ05743.1"/>
    </source>
</evidence>
<dbReference type="Proteomes" id="UP000247483">
    <property type="component" value="Unassembled WGS sequence"/>
</dbReference>
<feature type="transmembrane region" description="Helical" evidence="1">
    <location>
        <begin position="45"/>
        <end position="62"/>
    </location>
</feature>
<keyword evidence="1" id="KW-1133">Transmembrane helix</keyword>
<dbReference type="AlphaFoldDB" id="A0A2V4DZS4"/>
<keyword evidence="1" id="KW-0472">Membrane</keyword>
<keyword evidence="1" id="KW-0812">Transmembrane</keyword>
<feature type="transmembrane region" description="Helical" evidence="1">
    <location>
        <begin position="6"/>
        <end position="24"/>
    </location>
</feature>
<dbReference type="EMBL" id="QGLP01000004">
    <property type="protein sequence ID" value="PXZ05743.1"/>
    <property type="molecule type" value="Genomic_DNA"/>
</dbReference>
<evidence type="ECO:0000313" key="3">
    <source>
        <dbReference type="Proteomes" id="UP000247483"/>
    </source>
</evidence>